<sequence>MLLKVPNTRVLSLNIIDLIEEKDLEDLEKKGKSVRLIENLIDLQKTAPNCKLEKLKALELDEDIQEKVYSFLYTSGSESDYEESEASYATEDDQLESSNKEQQDADSCKCRDDICNCEHGEFYKLQSQFEDINLFTITADNVIELLKEVTDNTLREKIIQLAASKTSSSTHSIPDDKRTFFKTNYGNS</sequence>
<proteinExistence type="predicted"/>
<comment type="caution">
    <text evidence="2">The sequence shown here is derived from an EMBL/GenBank/DDBJ whole genome shotgun (WGS) entry which is preliminary data.</text>
</comment>
<keyword evidence="3" id="KW-1185">Reference proteome</keyword>
<name>A0ABQ7TSF4_SOLTU</name>
<evidence type="ECO:0000313" key="3">
    <source>
        <dbReference type="Proteomes" id="UP000826656"/>
    </source>
</evidence>
<gene>
    <name evidence="2" type="ORF">KY290_035768</name>
</gene>
<feature type="region of interest" description="Disordered" evidence="1">
    <location>
        <begin position="82"/>
        <end position="102"/>
    </location>
</feature>
<dbReference type="Proteomes" id="UP000826656">
    <property type="component" value="Unassembled WGS sequence"/>
</dbReference>
<protein>
    <submittedName>
        <fullName evidence="2">Uncharacterized protein</fullName>
    </submittedName>
</protein>
<feature type="compositionally biased region" description="Acidic residues" evidence="1">
    <location>
        <begin position="82"/>
        <end position="95"/>
    </location>
</feature>
<evidence type="ECO:0000313" key="2">
    <source>
        <dbReference type="EMBL" id="KAH0737063.1"/>
    </source>
</evidence>
<accession>A0ABQ7TSF4</accession>
<evidence type="ECO:0000256" key="1">
    <source>
        <dbReference type="SAM" id="MobiDB-lite"/>
    </source>
</evidence>
<reference evidence="2 3" key="1">
    <citation type="journal article" date="2021" name="bioRxiv">
        <title>Chromosome-scale and haplotype-resolved genome assembly of a tetraploid potato cultivar.</title>
        <authorList>
            <person name="Sun H."/>
            <person name="Jiao W.-B."/>
            <person name="Krause K."/>
            <person name="Campoy J.A."/>
            <person name="Goel M."/>
            <person name="Folz-Donahue K."/>
            <person name="Kukat C."/>
            <person name="Huettel B."/>
            <person name="Schneeberger K."/>
        </authorList>
    </citation>
    <scope>NUCLEOTIDE SEQUENCE [LARGE SCALE GENOMIC DNA]</scope>
    <source>
        <strain evidence="2">SolTubOtavaFocal</strain>
        <tissue evidence="2">Leaves</tissue>
    </source>
</reference>
<dbReference type="EMBL" id="JAIVGD010000028">
    <property type="protein sequence ID" value="KAH0737063.1"/>
    <property type="molecule type" value="Genomic_DNA"/>
</dbReference>
<organism evidence="2 3">
    <name type="scientific">Solanum tuberosum</name>
    <name type="common">Potato</name>
    <dbReference type="NCBI Taxonomy" id="4113"/>
    <lineage>
        <taxon>Eukaryota</taxon>
        <taxon>Viridiplantae</taxon>
        <taxon>Streptophyta</taxon>
        <taxon>Embryophyta</taxon>
        <taxon>Tracheophyta</taxon>
        <taxon>Spermatophyta</taxon>
        <taxon>Magnoliopsida</taxon>
        <taxon>eudicotyledons</taxon>
        <taxon>Gunneridae</taxon>
        <taxon>Pentapetalae</taxon>
        <taxon>asterids</taxon>
        <taxon>lamiids</taxon>
        <taxon>Solanales</taxon>
        <taxon>Solanaceae</taxon>
        <taxon>Solanoideae</taxon>
        <taxon>Solaneae</taxon>
        <taxon>Solanum</taxon>
    </lineage>
</organism>